<protein>
    <recommendedName>
        <fullName evidence="4">HTH asnC-type domain-containing protein</fullName>
    </recommendedName>
</protein>
<evidence type="ECO:0000313" key="6">
    <source>
        <dbReference type="Proteomes" id="UP000003704"/>
    </source>
</evidence>
<dbReference type="STRING" id="1172194.WQQ_37920"/>
<dbReference type="InterPro" id="IPR019887">
    <property type="entry name" value="Tscrpt_reg_AsnC/Lrp_C"/>
</dbReference>
<dbReference type="EMBL" id="AKGD01000003">
    <property type="protein sequence ID" value="EIT68597.1"/>
    <property type="molecule type" value="Genomic_DNA"/>
</dbReference>
<dbReference type="InterPro" id="IPR036388">
    <property type="entry name" value="WH-like_DNA-bd_sf"/>
</dbReference>
<reference evidence="5 6" key="1">
    <citation type="journal article" date="2012" name="J. Bacteriol.">
        <title>Genome Sequence of n-Alkane-Degrading Hydrocarboniphaga effusa Strain AP103T (ATCC BAA-332T).</title>
        <authorList>
            <person name="Chang H.K."/>
            <person name="Zylstra G.J."/>
            <person name="Chae J.C."/>
        </authorList>
    </citation>
    <scope>NUCLEOTIDE SEQUENCE [LARGE SCALE GENOMIC DNA]</scope>
    <source>
        <strain evidence="5 6">AP103</strain>
    </source>
</reference>
<dbReference type="GO" id="GO:0005829">
    <property type="term" value="C:cytosol"/>
    <property type="evidence" value="ECO:0007669"/>
    <property type="project" value="TreeGrafter"/>
</dbReference>
<organism evidence="5 6">
    <name type="scientific">Hydrocarboniphaga effusa AP103</name>
    <dbReference type="NCBI Taxonomy" id="1172194"/>
    <lineage>
        <taxon>Bacteria</taxon>
        <taxon>Pseudomonadati</taxon>
        <taxon>Pseudomonadota</taxon>
        <taxon>Gammaproteobacteria</taxon>
        <taxon>Nevskiales</taxon>
        <taxon>Nevskiaceae</taxon>
        <taxon>Hydrocarboniphaga</taxon>
    </lineage>
</organism>
<dbReference type="InterPro" id="IPR019888">
    <property type="entry name" value="Tscrpt_reg_AsnC-like"/>
</dbReference>
<feature type="domain" description="HTH asnC-type" evidence="4">
    <location>
        <begin position="8"/>
        <end position="69"/>
    </location>
</feature>
<dbReference type="InterPro" id="IPR036390">
    <property type="entry name" value="WH_DNA-bd_sf"/>
</dbReference>
<evidence type="ECO:0000313" key="5">
    <source>
        <dbReference type="EMBL" id="EIT68597.1"/>
    </source>
</evidence>
<dbReference type="PRINTS" id="PR00033">
    <property type="entry name" value="HTHASNC"/>
</dbReference>
<evidence type="ECO:0000256" key="3">
    <source>
        <dbReference type="ARBA" id="ARBA00023163"/>
    </source>
</evidence>
<gene>
    <name evidence="5" type="ORF">WQQ_37920</name>
</gene>
<evidence type="ECO:0000256" key="1">
    <source>
        <dbReference type="ARBA" id="ARBA00023015"/>
    </source>
</evidence>
<dbReference type="Gene3D" id="3.30.70.920">
    <property type="match status" value="1"/>
</dbReference>
<dbReference type="PROSITE" id="PS50956">
    <property type="entry name" value="HTH_ASNC_2"/>
    <property type="match status" value="1"/>
</dbReference>
<dbReference type="InterPro" id="IPR000485">
    <property type="entry name" value="AsnC-type_HTH_dom"/>
</dbReference>
<dbReference type="Proteomes" id="UP000003704">
    <property type="component" value="Unassembled WGS sequence"/>
</dbReference>
<proteinExistence type="predicted"/>
<sequence length="171" mass="19216">METLDQPLDALDLRILEILQKDVTTSHEVIAKTLSSSKTVIWRRIQRLLGSGIIRERVAVLDHRKLGYSVMVFAHVKMARHGKDALPDFIKAIKTFPQVLECHTLMGQVDFLLKIVVPSLEAYENFVWRKLSQIEGVQEVHSSISMSQGVNTTRLPLSPSLLAEPAHKPAS</sequence>
<accession>I7ZAA8</accession>
<dbReference type="AlphaFoldDB" id="I7ZAA8"/>
<evidence type="ECO:0000256" key="2">
    <source>
        <dbReference type="ARBA" id="ARBA00023125"/>
    </source>
</evidence>
<dbReference type="PANTHER" id="PTHR30154">
    <property type="entry name" value="LEUCINE-RESPONSIVE REGULATORY PROTEIN"/>
    <property type="match status" value="1"/>
</dbReference>
<evidence type="ECO:0000259" key="4">
    <source>
        <dbReference type="PROSITE" id="PS50956"/>
    </source>
</evidence>
<dbReference type="PANTHER" id="PTHR30154:SF17">
    <property type="entry name" value="DNA-BINDING TRANSCRIPTIONAL ACTIVATOR DECR"/>
    <property type="match status" value="1"/>
</dbReference>
<dbReference type="InterPro" id="IPR011008">
    <property type="entry name" value="Dimeric_a/b-barrel"/>
</dbReference>
<keyword evidence="2" id="KW-0238">DNA-binding</keyword>
<dbReference type="SMART" id="SM00344">
    <property type="entry name" value="HTH_ASNC"/>
    <property type="match status" value="1"/>
</dbReference>
<dbReference type="SUPFAM" id="SSF54909">
    <property type="entry name" value="Dimeric alpha+beta barrel"/>
    <property type="match status" value="1"/>
</dbReference>
<keyword evidence="6" id="KW-1185">Reference proteome</keyword>
<dbReference type="RefSeq" id="WP_007186727.1">
    <property type="nucleotide sequence ID" value="NZ_AKGD01000003.1"/>
</dbReference>
<dbReference type="Pfam" id="PF01037">
    <property type="entry name" value="AsnC_trans_reg"/>
    <property type="match status" value="1"/>
</dbReference>
<keyword evidence="3" id="KW-0804">Transcription</keyword>
<comment type="caution">
    <text evidence="5">The sequence shown here is derived from an EMBL/GenBank/DDBJ whole genome shotgun (WGS) entry which is preliminary data.</text>
</comment>
<keyword evidence="1" id="KW-0805">Transcription regulation</keyword>
<dbReference type="GO" id="GO:0043565">
    <property type="term" value="F:sequence-specific DNA binding"/>
    <property type="evidence" value="ECO:0007669"/>
    <property type="project" value="InterPro"/>
</dbReference>
<dbReference type="GO" id="GO:0043200">
    <property type="term" value="P:response to amino acid"/>
    <property type="evidence" value="ECO:0007669"/>
    <property type="project" value="TreeGrafter"/>
</dbReference>
<name>I7ZAA8_9GAMM</name>
<dbReference type="SUPFAM" id="SSF46785">
    <property type="entry name" value="Winged helix' DNA-binding domain"/>
    <property type="match status" value="1"/>
</dbReference>
<dbReference type="Gene3D" id="1.10.10.10">
    <property type="entry name" value="Winged helix-like DNA-binding domain superfamily/Winged helix DNA-binding domain"/>
    <property type="match status" value="1"/>
</dbReference>
<dbReference type="Pfam" id="PF13404">
    <property type="entry name" value="HTH_AsnC-type"/>
    <property type="match status" value="1"/>
</dbReference>